<gene>
    <name evidence="2" type="ORF">V1477_018409</name>
</gene>
<feature type="transmembrane region" description="Helical" evidence="1">
    <location>
        <begin position="65"/>
        <end position="85"/>
    </location>
</feature>
<sequence>MTTSDQHNKIILTSLAVLSIPAKRFIGLGQSSEINDNDTDVTITTTTTTTTQQERRLVRSRSRSCIIVIVIVIVIVVVVVVVVIGRSRRSRRRPSLSLVVDSNEGTRVCFSTKHLLVTEDNAFMRIFKDSNGDPSGSEATHLSLFINGSCIRTREHAHHATSRIVTRKKEKDIENDPYKICIEQQKKNRNISLIWTFKFKFEFQFPPDLHESNKEANFIPCAF</sequence>
<dbReference type="AlphaFoldDB" id="A0ABD2AWK2"/>
<dbReference type="Proteomes" id="UP001607303">
    <property type="component" value="Unassembled WGS sequence"/>
</dbReference>
<proteinExistence type="predicted"/>
<keyword evidence="1" id="KW-0812">Transmembrane</keyword>
<organism evidence="2 3">
    <name type="scientific">Vespula maculifrons</name>
    <name type="common">Eastern yellow jacket</name>
    <name type="synonym">Wasp</name>
    <dbReference type="NCBI Taxonomy" id="7453"/>
    <lineage>
        <taxon>Eukaryota</taxon>
        <taxon>Metazoa</taxon>
        <taxon>Ecdysozoa</taxon>
        <taxon>Arthropoda</taxon>
        <taxon>Hexapoda</taxon>
        <taxon>Insecta</taxon>
        <taxon>Pterygota</taxon>
        <taxon>Neoptera</taxon>
        <taxon>Endopterygota</taxon>
        <taxon>Hymenoptera</taxon>
        <taxon>Apocrita</taxon>
        <taxon>Aculeata</taxon>
        <taxon>Vespoidea</taxon>
        <taxon>Vespidae</taxon>
        <taxon>Vespinae</taxon>
        <taxon>Vespula</taxon>
    </lineage>
</organism>
<accession>A0ABD2AWK2</accession>
<feature type="non-terminal residue" evidence="2">
    <location>
        <position position="223"/>
    </location>
</feature>
<dbReference type="EMBL" id="JAYRBN010000111">
    <property type="protein sequence ID" value="KAL2725004.1"/>
    <property type="molecule type" value="Genomic_DNA"/>
</dbReference>
<name>A0ABD2AWK2_VESMC</name>
<reference evidence="2 3" key="1">
    <citation type="journal article" date="2024" name="Ann. Entomol. Soc. Am.">
        <title>Genomic analyses of the southern and eastern yellowjacket wasps (Hymenoptera: Vespidae) reveal evolutionary signatures of social life.</title>
        <authorList>
            <person name="Catto M.A."/>
            <person name="Caine P.B."/>
            <person name="Orr S.E."/>
            <person name="Hunt B.G."/>
            <person name="Goodisman M.A.D."/>
        </authorList>
    </citation>
    <scope>NUCLEOTIDE SEQUENCE [LARGE SCALE GENOMIC DNA]</scope>
    <source>
        <strain evidence="2">232</strain>
        <tissue evidence="2">Head and thorax</tissue>
    </source>
</reference>
<evidence type="ECO:0000313" key="2">
    <source>
        <dbReference type="EMBL" id="KAL2725004.1"/>
    </source>
</evidence>
<evidence type="ECO:0000313" key="3">
    <source>
        <dbReference type="Proteomes" id="UP001607303"/>
    </source>
</evidence>
<comment type="caution">
    <text evidence="2">The sequence shown here is derived from an EMBL/GenBank/DDBJ whole genome shotgun (WGS) entry which is preliminary data.</text>
</comment>
<evidence type="ECO:0000256" key="1">
    <source>
        <dbReference type="SAM" id="Phobius"/>
    </source>
</evidence>
<keyword evidence="1" id="KW-1133">Transmembrane helix</keyword>
<keyword evidence="1" id="KW-0472">Membrane</keyword>
<keyword evidence="3" id="KW-1185">Reference proteome</keyword>
<protein>
    <submittedName>
        <fullName evidence="2">Uncharacterized protein</fullName>
    </submittedName>
</protein>